<feature type="region of interest" description="Disordered" evidence="1">
    <location>
        <begin position="166"/>
        <end position="266"/>
    </location>
</feature>
<proteinExistence type="predicted"/>
<dbReference type="AlphaFoldDB" id="A0A9P3PTH7"/>
<reference evidence="2" key="1">
    <citation type="submission" date="2022-07" db="EMBL/GenBank/DDBJ databases">
        <title>The genome of Lyophyllum shimeji provides insight into the initial evolution of ectomycorrhizal fungal genome.</title>
        <authorList>
            <person name="Kobayashi Y."/>
            <person name="Shibata T."/>
            <person name="Hirakawa H."/>
            <person name="Shigenobu S."/>
            <person name="Nishiyama T."/>
            <person name="Yamada A."/>
            <person name="Hasebe M."/>
            <person name="Kawaguchi M."/>
        </authorList>
    </citation>
    <scope>NUCLEOTIDE SEQUENCE</scope>
    <source>
        <strain evidence="2">AT787</strain>
    </source>
</reference>
<name>A0A9P3PTH7_LYOSH</name>
<evidence type="ECO:0000313" key="2">
    <source>
        <dbReference type="EMBL" id="GLB41298.1"/>
    </source>
</evidence>
<evidence type="ECO:0000256" key="1">
    <source>
        <dbReference type="SAM" id="MobiDB-lite"/>
    </source>
</evidence>
<feature type="region of interest" description="Disordered" evidence="1">
    <location>
        <begin position="1"/>
        <end position="113"/>
    </location>
</feature>
<feature type="compositionally biased region" description="Polar residues" evidence="1">
    <location>
        <begin position="15"/>
        <end position="27"/>
    </location>
</feature>
<gene>
    <name evidence="2" type="ORF">LshimejAT787_0905130</name>
</gene>
<accession>A0A9P3PTH7</accession>
<evidence type="ECO:0000313" key="3">
    <source>
        <dbReference type="Proteomes" id="UP001063166"/>
    </source>
</evidence>
<dbReference type="OrthoDB" id="3256015at2759"/>
<dbReference type="Proteomes" id="UP001063166">
    <property type="component" value="Unassembled WGS sequence"/>
</dbReference>
<protein>
    <submittedName>
        <fullName evidence="2">Uncharacterized protein</fullName>
    </submittedName>
</protein>
<organism evidence="2 3">
    <name type="scientific">Lyophyllum shimeji</name>
    <name type="common">Hon-shimeji</name>
    <name type="synonym">Tricholoma shimeji</name>
    <dbReference type="NCBI Taxonomy" id="47721"/>
    <lineage>
        <taxon>Eukaryota</taxon>
        <taxon>Fungi</taxon>
        <taxon>Dikarya</taxon>
        <taxon>Basidiomycota</taxon>
        <taxon>Agaricomycotina</taxon>
        <taxon>Agaricomycetes</taxon>
        <taxon>Agaricomycetidae</taxon>
        <taxon>Agaricales</taxon>
        <taxon>Tricholomatineae</taxon>
        <taxon>Lyophyllaceae</taxon>
        <taxon>Lyophyllum</taxon>
    </lineage>
</organism>
<feature type="compositionally biased region" description="Basic and acidic residues" evidence="1">
    <location>
        <begin position="58"/>
        <end position="89"/>
    </location>
</feature>
<comment type="caution">
    <text evidence="2">The sequence shown here is derived from an EMBL/GenBank/DDBJ whole genome shotgun (WGS) entry which is preliminary data.</text>
</comment>
<feature type="compositionally biased region" description="Basic and acidic residues" evidence="1">
    <location>
        <begin position="40"/>
        <end position="51"/>
    </location>
</feature>
<sequence length="604" mass="68079">MTSNPVMPMPRNLRSRTITTPDTSTVPKRTRRTAAQIKADQQKKADEEASKAKQNAKVLEDLAHHEHEKEKEAERRLLEANHPPSEMRVKTPRPQKPILAVSENIKDDDDDNYEADKTVQADSADAMLLDESDDEDQLLQKARTPAPKEKGFTVREKVDVLKASLAREEVGGKKRRKGKPIDLSFNKKPRQGIKTGLRDIPMHDEEENLEAPGPELLASLSSISETERKDNPEESEDEEPRGISDGEGDPVEKVGVAKNEKSAVRYRGRGQETNVVGSKVQSIAKIESTTSVPDYVSPEIRRELTQTPKPKARLGDDDLPSEVNKHFDEYFGPRLYEYFGVIRPWSPVKVDSDSEIIRLWAKYFPDQPSLDSEEPKDAELIRAVQNKVEGRLSNYRNKMTTVASDYLTKTLLPSLDSKGERAQWVADAIGEPDVWNWKPFYYKTINMVIGDDGEEYPEYKGIFQSPFVAKVFAVHYQFIKDISLVRRSKDKPTGALVLAVQACLHNLTLCKTGDRVVQPGKLSQFSANNCDDRHHVTEDNKLIEILATTKILKTVKRLTEKQWLKIIRAAVDMLPRSTVVMRSAVDVAAPSSDIEMIDADDSDD</sequence>
<keyword evidence="3" id="KW-1185">Reference proteome</keyword>
<dbReference type="EMBL" id="BRPK01000009">
    <property type="protein sequence ID" value="GLB41298.1"/>
    <property type="molecule type" value="Genomic_DNA"/>
</dbReference>